<protein>
    <submittedName>
        <fullName evidence="2">MEKHLA domain protein</fullName>
    </submittedName>
</protein>
<evidence type="ECO:0000313" key="3">
    <source>
        <dbReference type="Proteomes" id="UP000005387"/>
    </source>
</evidence>
<accession>E0I9X8</accession>
<dbReference type="Proteomes" id="UP000005387">
    <property type="component" value="Unassembled WGS sequence"/>
</dbReference>
<sequence length="96" mass="10255">MSEYGKTGGRTGIGATEAHARLIIESYRRLLGQDLIDTTLADAQSEAAGYEEALFNAPIVVLSHGTEEDPILNYGNAAALALWNGTGLRSPRRRPG</sequence>
<evidence type="ECO:0000313" key="2">
    <source>
        <dbReference type="EMBL" id="EFM10555.1"/>
    </source>
</evidence>
<feature type="domain" description="MEKHLA" evidence="1">
    <location>
        <begin position="18"/>
        <end position="84"/>
    </location>
</feature>
<dbReference type="STRING" id="717606.PaecuDRAFT_2465"/>
<proteinExistence type="predicted"/>
<reference evidence="2 3" key="1">
    <citation type="submission" date="2010-07" db="EMBL/GenBank/DDBJ databases">
        <title>The draft genome of Paenibacillus curdlanolyticus YK9.</title>
        <authorList>
            <consortium name="US DOE Joint Genome Institute (JGI-PGF)"/>
            <person name="Lucas S."/>
            <person name="Copeland A."/>
            <person name="Lapidus A."/>
            <person name="Cheng J.-F."/>
            <person name="Bruce D."/>
            <person name="Goodwin L."/>
            <person name="Pitluck S."/>
            <person name="Land M.L."/>
            <person name="Hauser L."/>
            <person name="Chang Y.-J."/>
            <person name="Jeffries C."/>
            <person name="Anderson I.J."/>
            <person name="Johnson E."/>
            <person name="Loganathan U."/>
            <person name="Mulhopadhyay B."/>
            <person name="Kyrpides N."/>
            <person name="Woyke T.J."/>
        </authorList>
    </citation>
    <scope>NUCLEOTIDE SEQUENCE [LARGE SCALE GENOMIC DNA]</scope>
    <source>
        <strain evidence="2 3">YK9</strain>
    </source>
</reference>
<dbReference type="AlphaFoldDB" id="E0I9X8"/>
<organism evidence="2 3">
    <name type="scientific">Paenibacillus curdlanolyticus YK9</name>
    <dbReference type="NCBI Taxonomy" id="717606"/>
    <lineage>
        <taxon>Bacteria</taxon>
        <taxon>Bacillati</taxon>
        <taxon>Bacillota</taxon>
        <taxon>Bacilli</taxon>
        <taxon>Bacillales</taxon>
        <taxon>Paenibacillaceae</taxon>
        <taxon>Paenibacillus</taxon>
    </lineage>
</organism>
<keyword evidence="3" id="KW-1185">Reference proteome</keyword>
<name>E0I9X8_9BACL</name>
<evidence type="ECO:0000259" key="1">
    <source>
        <dbReference type="Pfam" id="PF08670"/>
    </source>
</evidence>
<gene>
    <name evidence="2" type="ORF">PaecuDRAFT_2465</name>
</gene>
<dbReference type="InterPro" id="IPR013978">
    <property type="entry name" value="MEKHLA"/>
</dbReference>
<dbReference type="eggNOG" id="ENOG5032SCF">
    <property type="taxonomic scope" value="Bacteria"/>
</dbReference>
<dbReference type="EMBL" id="AEDD01000006">
    <property type="protein sequence ID" value="EFM10555.1"/>
    <property type="molecule type" value="Genomic_DNA"/>
</dbReference>
<dbReference type="Pfam" id="PF08670">
    <property type="entry name" value="MEKHLA"/>
    <property type="match status" value="1"/>
</dbReference>